<name>A0A1G1SRP7_9BACT</name>
<gene>
    <name evidence="1" type="ORF">BEN48_06680</name>
</gene>
<comment type="caution">
    <text evidence="1">The sequence shown here is derived from an EMBL/GenBank/DDBJ whole genome shotgun (WGS) entry which is preliminary data.</text>
</comment>
<evidence type="ECO:0000313" key="1">
    <source>
        <dbReference type="EMBL" id="OGX81274.1"/>
    </source>
</evidence>
<dbReference type="EMBL" id="MDZC01000123">
    <property type="protein sequence ID" value="OGX81274.1"/>
    <property type="molecule type" value="Genomic_DNA"/>
</dbReference>
<proteinExistence type="predicted"/>
<reference evidence="1 2" key="1">
    <citation type="submission" date="2016-08" db="EMBL/GenBank/DDBJ databases">
        <title>Hymenobacter coccineus sp. nov., Hymenobacter lapidarius sp. nov. and Hymenobacter glacialis sp. nov., isolated from Antarctic soil.</title>
        <authorList>
            <person name="Sedlacek I."/>
            <person name="Kralova S."/>
            <person name="Kyrova K."/>
            <person name="Maslanova I."/>
            <person name="Stankova E."/>
            <person name="Vrbovska V."/>
            <person name="Nemec M."/>
            <person name="Bartak M."/>
            <person name="Svec P."/>
            <person name="Busse H.-J."/>
            <person name="Pantucek R."/>
        </authorList>
    </citation>
    <scope>NUCLEOTIDE SEQUENCE [LARGE SCALE GENOMIC DNA]</scope>
    <source>
        <strain evidence="1 2">CCM 8648</strain>
    </source>
</reference>
<dbReference type="Proteomes" id="UP000177791">
    <property type="component" value="Unassembled WGS sequence"/>
</dbReference>
<dbReference type="STRING" id="1908236.BEN48_06680"/>
<dbReference type="AlphaFoldDB" id="A0A1G1SRP7"/>
<keyword evidence="2" id="KW-1185">Reference proteome</keyword>
<protein>
    <submittedName>
        <fullName evidence="1">Uncharacterized protein</fullName>
    </submittedName>
</protein>
<evidence type="ECO:0000313" key="2">
    <source>
        <dbReference type="Proteomes" id="UP000177791"/>
    </source>
</evidence>
<accession>A0A1G1SRP7</accession>
<organism evidence="1 2">
    <name type="scientific">Hymenobacter glacialis</name>
    <dbReference type="NCBI Taxonomy" id="1908236"/>
    <lineage>
        <taxon>Bacteria</taxon>
        <taxon>Pseudomonadati</taxon>
        <taxon>Bacteroidota</taxon>
        <taxon>Cytophagia</taxon>
        <taxon>Cytophagales</taxon>
        <taxon>Hymenobacteraceae</taxon>
        <taxon>Hymenobacter</taxon>
    </lineage>
</organism>
<sequence length="63" mass="7178">MLKTTLLSAFTELPAEFDKEVLFACLGEVRKLEQQIEASGRSEAITSEEIKQIIRANFYDKQV</sequence>